<organism evidence="5">
    <name type="scientific">hydrothermal vent metagenome</name>
    <dbReference type="NCBI Taxonomy" id="652676"/>
    <lineage>
        <taxon>unclassified sequences</taxon>
        <taxon>metagenomes</taxon>
        <taxon>ecological metagenomes</taxon>
    </lineage>
</organism>
<sequence>MASIWNKTLFYLGLVDDEEQGADTAAPVVDTRSATPQAPPPRAPEPYESATASVRPPGTIPVSGRRVEPPASTARQVSGDRKHAEAGVLIHPNAGSMSTAEVPVRRSEPESQIIVARNFSDAQTLADSIRAGRTVVLDLRSTEPEMVRRIVDFASGLTYALDGKMSKTTQGVILVTPTGVSLGVGEQERLARLGLFAQSI</sequence>
<dbReference type="PANTHER" id="PTHR35798:SF1">
    <property type="entry name" value="CELL DIVISION PROTEIN SEPF"/>
    <property type="match status" value="1"/>
</dbReference>
<dbReference type="EMBL" id="UOEI01000182">
    <property type="protein sequence ID" value="VAV96635.1"/>
    <property type="molecule type" value="Genomic_DNA"/>
</dbReference>
<dbReference type="InterPro" id="IPR023052">
    <property type="entry name" value="Cell_div_SepF"/>
</dbReference>
<reference evidence="5" key="1">
    <citation type="submission" date="2018-06" db="EMBL/GenBank/DDBJ databases">
        <authorList>
            <person name="Zhirakovskaya E."/>
        </authorList>
    </citation>
    <scope>NUCLEOTIDE SEQUENCE</scope>
</reference>
<proteinExistence type="inferred from homology"/>
<protein>
    <recommendedName>
        <fullName evidence="6">Cell division protein SepF</fullName>
    </recommendedName>
</protein>
<name>A0A3B0SP52_9ZZZZ</name>
<evidence type="ECO:0008006" key="6">
    <source>
        <dbReference type="Google" id="ProtNLM"/>
    </source>
</evidence>
<feature type="region of interest" description="Disordered" evidence="4">
    <location>
        <begin position="22"/>
        <end position="81"/>
    </location>
</feature>
<evidence type="ECO:0000256" key="3">
    <source>
        <dbReference type="ARBA" id="ARBA00023306"/>
    </source>
</evidence>
<gene>
    <name evidence="5" type="ORF">MNBD_ACTINO01-1916</name>
</gene>
<dbReference type="HAMAP" id="MF_01197">
    <property type="entry name" value="SepF"/>
    <property type="match status" value="1"/>
</dbReference>
<dbReference type="Gene3D" id="3.30.110.150">
    <property type="entry name" value="SepF-like protein"/>
    <property type="match status" value="1"/>
</dbReference>
<dbReference type="AlphaFoldDB" id="A0A3B0SP52"/>
<dbReference type="InterPro" id="IPR007561">
    <property type="entry name" value="Cell_div_SepF/SepF-rel"/>
</dbReference>
<keyword evidence="3" id="KW-0131">Cell cycle</keyword>
<keyword evidence="1" id="KW-0132">Cell division</keyword>
<dbReference type="PANTHER" id="PTHR35798">
    <property type="entry name" value="CELL DIVISION PROTEIN SEPF"/>
    <property type="match status" value="1"/>
</dbReference>
<keyword evidence="2" id="KW-0717">Septation</keyword>
<evidence type="ECO:0000256" key="4">
    <source>
        <dbReference type="SAM" id="MobiDB-lite"/>
    </source>
</evidence>
<dbReference type="InterPro" id="IPR038594">
    <property type="entry name" value="SepF-like_sf"/>
</dbReference>
<dbReference type="Pfam" id="PF04472">
    <property type="entry name" value="SepF"/>
    <property type="match status" value="1"/>
</dbReference>
<evidence type="ECO:0000313" key="5">
    <source>
        <dbReference type="EMBL" id="VAV96635.1"/>
    </source>
</evidence>
<evidence type="ECO:0000256" key="2">
    <source>
        <dbReference type="ARBA" id="ARBA00023210"/>
    </source>
</evidence>
<accession>A0A3B0SP52</accession>
<evidence type="ECO:0000256" key="1">
    <source>
        <dbReference type="ARBA" id="ARBA00022618"/>
    </source>
</evidence>
<dbReference type="GO" id="GO:0000917">
    <property type="term" value="P:division septum assembly"/>
    <property type="evidence" value="ECO:0007669"/>
    <property type="project" value="UniProtKB-KW"/>
</dbReference>